<organism evidence="1">
    <name type="scientific">marine sediment metagenome</name>
    <dbReference type="NCBI Taxonomy" id="412755"/>
    <lineage>
        <taxon>unclassified sequences</taxon>
        <taxon>metagenomes</taxon>
        <taxon>ecological metagenomes</taxon>
    </lineage>
</organism>
<name>A0A0F9G5B3_9ZZZZ</name>
<comment type="caution">
    <text evidence="1">The sequence shown here is derived from an EMBL/GenBank/DDBJ whole genome shotgun (WGS) entry which is preliminary data.</text>
</comment>
<accession>A0A0F9G5B3</accession>
<proteinExistence type="predicted"/>
<gene>
    <name evidence="1" type="ORF">LCGC14_2225200</name>
</gene>
<sequence length="54" mass="6527">MTIKEAKKNLYHLLLKKNVDDLTENEVDIMWLLTKDREIWEILEKGRGTNEQIR</sequence>
<dbReference type="AlphaFoldDB" id="A0A0F9G5B3"/>
<dbReference type="EMBL" id="LAZR01029819">
    <property type="protein sequence ID" value="KKL58452.1"/>
    <property type="molecule type" value="Genomic_DNA"/>
</dbReference>
<protein>
    <submittedName>
        <fullName evidence="1">Uncharacterized protein</fullName>
    </submittedName>
</protein>
<evidence type="ECO:0000313" key="1">
    <source>
        <dbReference type="EMBL" id="KKL58452.1"/>
    </source>
</evidence>
<reference evidence="1" key="1">
    <citation type="journal article" date="2015" name="Nature">
        <title>Complex archaea that bridge the gap between prokaryotes and eukaryotes.</title>
        <authorList>
            <person name="Spang A."/>
            <person name="Saw J.H."/>
            <person name="Jorgensen S.L."/>
            <person name="Zaremba-Niedzwiedzka K."/>
            <person name="Martijn J."/>
            <person name="Lind A.E."/>
            <person name="van Eijk R."/>
            <person name="Schleper C."/>
            <person name="Guy L."/>
            <person name="Ettema T.J."/>
        </authorList>
    </citation>
    <scope>NUCLEOTIDE SEQUENCE</scope>
</reference>